<dbReference type="GO" id="GO:0031071">
    <property type="term" value="F:cysteine desulfurase activity"/>
    <property type="evidence" value="ECO:0007669"/>
    <property type="project" value="UniProtKB-EC"/>
</dbReference>
<dbReference type="PANTHER" id="PTHR11601:SF34">
    <property type="entry name" value="CYSTEINE DESULFURASE"/>
    <property type="match status" value="1"/>
</dbReference>
<dbReference type="SUPFAM" id="SSF53383">
    <property type="entry name" value="PLP-dependent transferases"/>
    <property type="match status" value="1"/>
</dbReference>
<name>A0A0K1ZQF7_RALSL</name>
<accession>A0A0K1ZQF7</accession>
<evidence type="ECO:0000313" key="12">
    <source>
        <dbReference type="EMBL" id="CUV22987.1"/>
    </source>
</evidence>
<dbReference type="EMBL" id="LN899820">
    <property type="protein sequence ID" value="CUV57494.1"/>
    <property type="molecule type" value="Genomic_DNA"/>
</dbReference>
<evidence type="ECO:0000256" key="1">
    <source>
        <dbReference type="ARBA" id="ARBA00001933"/>
    </source>
</evidence>
<reference evidence="16" key="1">
    <citation type="submission" date="2015-10" db="EMBL/GenBank/DDBJ databases">
        <authorList>
            <person name="Gilbert D.G."/>
        </authorList>
    </citation>
    <scope>NUCLEOTIDE SEQUENCE</scope>
    <source>
        <strain evidence="16">Phyl III-seqv23</strain>
    </source>
</reference>
<dbReference type="GO" id="GO:0046872">
    <property type="term" value="F:metal ion binding"/>
    <property type="evidence" value="ECO:0007669"/>
    <property type="project" value="UniProtKB-KW"/>
</dbReference>
<evidence type="ECO:0000313" key="17">
    <source>
        <dbReference type="EMBL" id="UZF18119.1"/>
    </source>
</evidence>
<evidence type="ECO:0000256" key="6">
    <source>
        <dbReference type="ARBA" id="ARBA00022898"/>
    </source>
</evidence>
<evidence type="ECO:0000256" key="5">
    <source>
        <dbReference type="ARBA" id="ARBA00022723"/>
    </source>
</evidence>
<dbReference type="InterPro" id="IPR020578">
    <property type="entry name" value="Aminotrans_V_PyrdxlP_BS"/>
</dbReference>
<proteinExistence type="inferred from homology"/>
<dbReference type="EMBL" id="CP085044">
    <property type="protein sequence ID" value="UZF18119.1"/>
    <property type="molecule type" value="Genomic_DNA"/>
</dbReference>
<feature type="domain" description="Aminotransferase class V" evidence="11">
    <location>
        <begin position="11"/>
        <end position="356"/>
    </location>
</feature>
<evidence type="ECO:0000259" key="11">
    <source>
        <dbReference type="Pfam" id="PF00266"/>
    </source>
</evidence>
<gene>
    <name evidence="16" type="primary">iscS</name>
    <name evidence="17" type="ORF">LH706_21630</name>
    <name evidence="16" type="ORF">RD1301_v1_2640003</name>
    <name evidence="12" type="ORF">RUN1744_v1_290026</name>
    <name evidence="15" type="ORF">RUN215_v1_1350004</name>
    <name evidence="13" type="ORF">TD1301_v1_1500002</name>
    <name evidence="14" type="ORF">TF3108_v1_1690011</name>
</gene>
<dbReference type="PROSITE" id="PS00595">
    <property type="entry name" value="AA_TRANSFER_CLASS_5"/>
    <property type="match status" value="1"/>
</dbReference>
<dbReference type="Pfam" id="PF00266">
    <property type="entry name" value="Aminotran_5"/>
    <property type="match status" value="1"/>
</dbReference>
<evidence type="ECO:0000256" key="8">
    <source>
        <dbReference type="ARBA" id="ARBA00023014"/>
    </source>
</evidence>
<evidence type="ECO:0000256" key="3">
    <source>
        <dbReference type="ARBA" id="ARBA00012239"/>
    </source>
</evidence>
<comment type="cofactor">
    <cofactor evidence="1 10">
        <name>pyridoxal 5'-phosphate</name>
        <dbReference type="ChEBI" id="CHEBI:597326"/>
    </cofactor>
</comment>
<keyword evidence="7" id="KW-0408">Iron</keyword>
<keyword evidence="4 16" id="KW-0808">Transferase</keyword>
<dbReference type="EMBL" id="LN899822">
    <property type="protein sequence ID" value="CUV62738.1"/>
    <property type="molecule type" value="Genomic_DNA"/>
</dbReference>
<dbReference type="GO" id="GO:0051536">
    <property type="term" value="F:iron-sulfur cluster binding"/>
    <property type="evidence" value="ECO:0007669"/>
    <property type="project" value="UniProtKB-KW"/>
</dbReference>
<comment type="similarity">
    <text evidence="2">Belongs to the class-V pyridoxal-phosphate-dependent aminotransferase family. NifS/IscS subfamily.</text>
</comment>
<dbReference type="InterPro" id="IPR000192">
    <property type="entry name" value="Aminotrans_V_dom"/>
</dbReference>
<reference evidence="17" key="2">
    <citation type="submission" date="2021-10" db="EMBL/GenBank/DDBJ databases">
        <title>Complete genome sequences of five Ralstonia solancearum strains isolated from sunflower.</title>
        <authorList>
            <person name="She X."/>
            <person name="He Z."/>
        </authorList>
    </citation>
    <scope>NUCLEOTIDE SEQUENCE</scope>
    <source>
        <strain evidence="17">RS638</strain>
        <plasmid evidence="17">p1</plasmid>
    </source>
</reference>
<dbReference type="AlphaFoldDB" id="A0A0K1ZQF7"/>
<evidence type="ECO:0000313" key="15">
    <source>
        <dbReference type="EMBL" id="CUV57494.1"/>
    </source>
</evidence>
<protein>
    <recommendedName>
        <fullName evidence="3">cysteine desulfurase</fullName>
        <ecNumber evidence="3">2.8.1.7</ecNumber>
    </recommendedName>
</protein>
<dbReference type="EC" id="2.8.1.7" evidence="3"/>
<evidence type="ECO:0000313" key="14">
    <source>
        <dbReference type="EMBL" id="CUV42914.1"/>
    </source>
</evidence>
<dbReference type="EMBL" id="LN899825">
    <property type="protein sequence ID" value="CUV35526.1"/>
    <property type="molecule type" value="Genomic_DNA"/>
</dbReference>
<dbReference type="InterPro" id="IPR016454">
    <property type="entry name" value="Cysteine_dSase"/>
</dbReference>
<dbReference type="InterPro" id="IPR015421">
    <property type="entry name" value="PyrdxlP-dep_Trfase_major"/>
</dbReference>
<evidence type="ECO:0000256" key="4">
    <source>
        <dbReference type="ARBA" id="ARBA00022679"/>
    </source>
</evidence>
<evidence type="ECO:0000256" key="10">
    <source>
        <dbReference type="RuleBase" id="RU004504"/>
    </source>
</evidence>
<dbReference type="Gene3D" id="3.90.1150.10">
    <property type="entry name" value="Aspartate Aminotransferase, domain 1"/>
    <property type="match status" value="1"/>
</dbReference>
<dbReference type="Gene3D" id="3.40.640.10">
    <property type="entry name" value="Type I PLP-dependent aspartate aminotransferase-like (Major domain)"/>
    <property type="match status" value="1"/>
</dbReference>
<evidence type="ECO:0000256" key="9">
    <source>
        <dbReference type="ARBA" id="ARBA00050776"/>
    </source>
</evidence>
<evidence type="ECO:0000256" key="7">
    <source>
        <dbReference type="ARBA" id="ARBA00023004"/>
    </source>
</evidence>
<dbReference type="InterPro" id="IPR015424">
    <property type="entry name" value="PyrdxlP-dep_Trfase"/>
</dbReference>
<geneLocation type="plasmid" evidence="17">
    <name>p1</name>
</geneLocation>
<dbReference type="EMBL" id="LN899826">
    <property type="protein sequence ID" value="CUV42914.1"/>
    <property type="molecule type" value="Genomic_DNA"/>
</dbReference>
<dbReference type="PIRSF" id="PIRSF005572">
    <property type="entry name" value="NifS"/>
    <property type="match status" value="1"/>
</dbReference>
<comment type="catalytic activity">
    <reaction evidence="9">
        <text>(sulfur carrier)-H + L-cysteine = (sulfur carrier)-SH + L-alanine</text>
        <dbReference type="Rhea" id="RHEA:43892"/>
        <dbReference type="Rhea" id="RHEA-COMP:14737"/>
        <dbReference type="Rhea" id="RHEA-COMP:14739"/>
        <dbReference type="ChEBI" id="CHEBI:29917"/>
        <dbReference type="ChEBI" id="CHEBI:35235"/>
        <dbReference type="ChEBI" id="CHEBI:57972"/>
        <dbReference type="ChEBI" id="CHEBI:64428"/>
        <dbReference type="EC" id="2.8.1.7"/>
    </reaction>
</comment>
<dbReference type="PATRIC" id="fig|305.92.peg.3773"/>
<keyword evidence="5" id="KW-0479">Metal-binding</keyword>
<evidence type="ECO:0000313" key="16">
    <source>
        <dbReference type="EMBL" id="CUV62738.1"/>
    </source>
</evidence>
<organism evidence="16">
    <name type="scientific">Ralstonia solanacearum</name>
    <name type="common">Pseudomonas solanacearum</name>
    <dbReference type="NCBI Taxonomy" id="305"/>
    <lineage>
        <taxon>Bacteria</taxon>
        <taxon>Pseudomonadati</taxon>
        <taxon>Pseudomonadota</taxon>
        <taxon>Betaproteobacteria</taxon>
        <taxon>Burkholderiales</taxon>
        <taxon>Burkholderiaceae</taxon>
        <taxon>Ralstonia</taxon>
        <taxon>Ralstonia solanacearum species complex</taxon>
    </lineage>
</organism>
<dbReference type="EMBL" id="LN899823">
    <property type="protein sequence ID" value="CUV22987.1"/>
    <property type="molecule type" value="Genomic_DNA"/>
</dbReference>
<dbReference type="PANTHER" id="PTHR11601">
    <property type="entry name" value="CYSTEINE DESULFURYLASE FAMILY MEMBER"/>
    <property type="match status" value="1"/>
</dbReference>
<keyword evidence="8" id="KW-0411">Iron-sulfur</keyword>
<keyword evidence="17" id="KW-0614">Plasmid</keyword>
<evidence type="ECO:0000313" key="13">
    <source>
        <dbReference type="EMBL" id="CUV35526.1"/>
    </source>
</evidence>
<evidence type="ECO:0000256" key="2">
    <source>
        <dbReference type="ARBA" id="ARBA00006490"/>
    </source>
</evidence>
<sequence length="389" mass="41540">MNADARPTGVIYLDHCATTPCLPEVVDAMRPYMDREFGNPASAHVMGRRARHAIENATQQVASLIGARPEEIVFTSGATEANNIALFCGFAHDERAPAGALLCPIDHKSTLDVGKELKRRGLAVDYLPVAANGRVRPADVMARLTAATRIVSIAHVNSELGTIQPVDEIARVTRQSGAWLHVDAVQSVGKLPVDARACGIDMLSLSAHKLRGPKGVGALFVDARVAPRLRPFIFGGGQNRLRSGTLPTPLIVGFGLACEIAQSALAQRHRKAMALRSHFIARLCQSVPDTVLNTDVACSSPYVVNVRFGDIASEALVSGLHQVAISTGSACNSAELQPSHALIGVGLSADQARASVRFCLDPDLDTETLDTAIGHFVFRLNSLRQEHYA</sequence>
<keyword evidence="6" id="KW-0663">Pyridoxal phosphate</keyword>
<dbReference type="InterPro" id="IPR015422">
    <property type="entry name" value="PyrdxlP-dep_Trfase_small"/>
</dbReference>